<reference evidence="1 2" key="1">
    <citation type="journal article" date="2016" name="Environ. Microbiol.">
        <title>New Methyloceanibacter diversity from North Sea sediments includes methanotroph containing solely the soluble methane monooxygenase.</title>
        <authorList>
            <person name="Vekeman B."/>
            <person name="Kerckhof F.M."/>
            <person name="Cremers G."/>
            <person name="de Vos P."/>
            <person name="Vandamme P."/>
            <person name="Boon N."/>
            <person name="Op den Camp H.J."/>
            <person name="Heylen K."/>
        </authorList>
    </citation>
    <scope>NUCLEOTIDE SEQUENCE [LARGE SCALE GENOMIC DNA]</scope>
    <source>
        <strain evidence="1 2">R-67177</strain>
    </source>
</reference>
<accession>A0A1E3VS25</accession>
<protein>
    <submittedName>
        <fullName evidence="1">Uncharacterized protein</fullName>
    </submittedName>
</protein>
<gene>
    <name evidence="1" type="ORF">AUC71_04755</name>
</gene>
<evidence type="ECO:0000313" key="1">
    <source>
        <dbReference type="EMBL" id="ODR96081.1"/>
    </source>
</evidence>
<dbReference type="EMBL" id="LPWD01000463">
    <property type="protein sequence ID" value="ODR96081.1"/>
    <property type="molecule type" value="Genomic_DNA"/>
</dbReference>
<sequence>MDARIKSGHDEIRFAGRVLRGLGCGVPAHVRGCQVRFHQRAVMGGVGQQVDMHLVGADLRARMTQMGKIERDRVVLGVAEGSASRVPSSWRRTRM</sequence>
<name>A0A1E3VS25_9HYPH</name>
<dbReference type="RefSeq" id="WP_141701789.1">
    <property type="nucleotide sequence ID" value="NZ_LPWD01000463.1"/>
</dbReference>
<dbReference type="AlphaFoldDB" id="A0A1E3VS25"/>
<evidence type="ECO:0000313" key="2">
    <source>
        <dbReference type="Proteomes" id="UP000095042"/>
    </source>
</evidence>
<keyword evidence="2" id="KW-1185">Reference proteome</keyword>
<dbReference type="Proteomes" id="UP000095042">
    <property type="component" value="Unassembled WGS sequence"/>
</dbReference>
<organism evidence="1 2">
    <name type="scientific">Methyloceanibacter marginalis</name>
    <dbReference type="NCBI Taxonomy" id="1774971"/>
    <lineage>
        <taxon>Bacteria</taxon>
        <taxon>Pseudomonadati</taxon>
        <taxon>Pseudomonadota</taxon>
        <taxon>Alphaproteobacteria</taxon>
        <taxon>Hyphomicrobiales</taxon>
        <taxon>Hyphomicrobiaceae</taxon>
        <taxon>Methyloceanibacter</taxon>
    </lineage>
</organism>
<proteinExistence type="predicted"/>
<comment type="caution">
    <text evidence="1">The sequence shown here is derived from an EMBL/GenBank/DDBJ whole genome shotgun (WGS) entry which is preliminary data.</text>
</comment>